<evidence type="ECO:0000256" key="2">
    <source>
        <dbReference type="ARBA" id="ARBA00022723"/>
    </source>
</evidence>
<comment type="caution">
    <text evidence="9">The sequence shown here is derived from an EMBL/GenBank/DDBJ whole genome shotgun (WGS) entry which is preliminary data.</text>
</comment>
<evidence type="ECO:0000259" key="8">
    <source>
        <dbReference type="Pfam" id="PF01435"/>
    </source>
</evidence>
<evidence type="ECO:0000313" key="9">
    <source>
        <dbReference type="EMBL" id="GAA3845376.1"/>
    </source>
</evidence>
<dbReference type="Gene3D" id="3.30.2010.10">
    <property type="entry name" value="Metalloproteases ('zincins'), catalytic domain"/>
    <property type="match status" value="1"/>
</dbReference>
<evidence type="ECO:0000256" key="6">
    <source>
        <dbReference type="RuleBase" id="RU003983"/>
    </source>
</evidence>
<dbReference type="Pfam" id="PF01435">
    <property type="entry name" value="Peptidase_M48"/>
    <property type="match status" value="1"/>
</dbReference>
<evidence type="ECO:0000256" key="4">
    <source>
        <dbReference type="ARBA" id="ARBA00022833"/>
    </source>
</evidence>
<dbReference type="PANTHER" id="PTHR34978:SF3">
    <property type="entry name" value="SLR0241 PROTEIN"/>
    <property type="match status" value="1"/>
</dbReference>
<protein>
    <submittedName>
        <fullName evidence="9">M56 family metallopeptidase</fullName>
    </submittedName>
</protein>
<keyword evidence="4 6" id="KW-0862">Zinc</keyword>
<feature type="transmembrane region" description="Helical" evidence="7">
    <location>
        <begin position="38"/>
        <end position="59"/>
    </location>
</feature>
<keyword evidence="7" id="KW-0472">Membrane</keyword>
<feature type="transmembrane region" description="Helical" evidence="7">
    <location>
        <begin position="288"/>
        <end position="314"/>
    </location>
</feature>
<keyword evidence="7" id="KW-1133">Transmembrane helix</keyword>
<keyword evidence="7" id="KW-0812">Transmembrane</keyword>
<name>A0ABP7JHS7_9PSEU</name>
<dbReference type="EMBL" id="BAABCM010000015">
    <property type="protein sequence ID" value="GAA3845376.1"/>
    <property type="molecule type" value="Genomic_DNA"/>
</dbReference>
<evidence type="ECO:0000313" key="10">
    <source>
        <dbReference type="Proteomes" id="UP001501624"/>
    </source>
</evidence>
<comment type="cofactor">
    <cofactor evidence="6">
        <name>Zn(2+)</name>
        <dbReference type="ChEBI" id="CHEBI:29105"/>
    </cofactor>
    <text evidence="6">Binds 1 zinc ion per subunit.</text>
</comment>
<accession>A0ABP7JHS7</accession>
<comment type="similarity">
    <text evidence="6">Belongs to the peptidase M48 family.</text>
</comment>
<evidence type="ECO:0000256" key="1">
    <source>
        <dbReference type="ARBA" id="ARBA00022670"/>
    </source>
</evidence>
<feature type="domain" description="Peptidase M48" evidence="8">
    <location>
        <begin position="127"/>
        <end position="204"/>
    </location>
</feature>
<feature type="transmembrane region" description="Helical" evidence="7">
    <location>
        <begin position="94"/>
        <end position="112"/>
    </location>
</feature>
<dbReference type="CDD" id="cd07326">
    <property type="entry name" value="M56_BlaR1_MecR1_like"/>
    <property type="match status" value="1"/>
</dbReference>
<sequence length="320" mass="32988">MSVAACLLLYSFAVVVLGPGLLTRLTRTGVAPRLGVTVWLVAIGSVVASWAVAAGFLAGELVRDWTQPGDTVVSACFAMLQQSALGRYGVLVQIGLLVLAAMAAAAVGRLAWRLARSLLRARACTHEHARMARLAGRHVAGLEAVVLDAPERAAYCVAGRPHTIVVTSAALDALDEPHLDAVLCHERAHLAGRHHLILAVVRGLAAILPRVELFTTGAAEVARLLEMCADDAAARTHGSRTLLGALLAMSDAAPILRGALGATGVGVLARAQRLAAPPGPAGRMRARLLLTALSALLVVGPLVTVLLTAAGFAMCDPLGG</sequence>
<reference evidence="10" key="1">
    <citation type="journal article" date="2019" name="Int. J. Syst. Evol. Microbiol.">
        <title>The Global Catalogue of Microorganisms (GCM) 10K type strain sequencing project: providing services to taxonomists for standard genome sequencing and annotation.</title>
        <authorList>
            <consortium name="The Broad Institute Genomics Platform"/>
            <consortium name="The Broad Institute Genome Sequencing Center for Infectious Disease"/>
            <person name="Wu L."/>
            <person name="Ma J."/>
        </authorList>
    </citation>
    <scope>NUCLEOTIDE SEQUENCE [LARGE SCALE GENOMIC DNA]</scope>
    <source>
        <strain evidence="10">JCM 17017</strain>
    </source>
</reference>
<organism evidence="9 10">
    <name type="scientific">Amycolatopsis tucumanensis</name>
    <dbReference type="NCBI Taxonomy" id="401106"/>
    <lineage>
        <taxon>Bacteria</taxon>
        <taxon>Bacillati</taxon>
        <taxon>Actinomycetota</taxon>
        <taxon>Actinomycetes</taxon>
        <taxon>Pseudonocardiales</taxon>
        <taxon>Pseudonocardiaceae</taxon>
        <taxon>Amycolatopsis</taxon>
    </lineage>
</organism>
<dbReference type="InterPro" id="IPR001915">
    <property type="entry name" value="Peptidase_M48"/>
</dbReference>
<dbReference type="RefSeq" id="WP_237337769.1">
    <property type="nucleotide sequence ID" value="NZ_BAABCM010000015.1"/>
</dbReference>
<keyword evidence="3 6" id="KW-0378">Hydrolase</keyword>
<evidence type="ECO:0000256" key="7">
    <source>
        <dbReference type="SAM" id="Phobius"/>
    </source>
</evidence>
<evidence type="ECO:0000256" key="5">
    <source>
        <dbReference type="ARBA" id="ARBA00023049"/>
    </source>
</evidence>
<dbReference type="PANTHER" id="PTHR34978">
    <property type="entry name" value="POSSIBLE SENSOR-TRANSDUCER PROTEIN BLAR"/>
    <property type="match status" value="1"/>
</dbReference>
<keyword evidence="10" id="KW-1185">Reference proteome</keyword>
<keyword evidence="2" id="KW-0479">Metal-binding</keyword>
<gene>
    <name evidence="9" type="ORF">GCM10022380_74390</name>
</gene>
<evidence type="ECO:0000256" key="3">
    <source>
        <dbReference type="ARBA" id="ARBA00022801"/>
    </source>
</evidence>
<keyword evidence="5 6" id="KW-0482">Metalloprotease</keyword>
<keyword evidence="1 6" id="KW-0645">Protease</keyword>
<dbReference type="InterPro" id="IPR052173">
    <property type="entry name" value="Beta-lactam_resp_regulator"/>
</dbReference>
<proteinExistence type="inferred from homology"/>
<dbReference type="Proteomes" id="UP001501624">
    <property type="component" value="Unassembled WGS sequence"/>
</dbReference>